<name>A0A830F516_9EURY</name>
<proteinExistence type="predicted"/>
<dbReference type="RefSeq" id="WP_188884048.1">
    <property type="nucleotide sequence ID" value="NZ_BMPF01000004.1"/>
</dbReference>
<keyword evidence="2" id="KW-1185">Reference proteome</keyword>
<evidence type="ECO:0000313" key="2">
    <source>
        <dbReference type="Proteomes" id="UP000628840"/>
    </source>
</evidence>
<reference evidence="1 2" key="1">
    <citation type="journal article" date="2019" name="Int. J. Syst. Evol. Microbiol.">
        <title>The Global Catalogue of Microorganisms (GCM) 10K type strain sequencing project: providing services to taxonomists for standard genome sequencing and annotation.</title>
        <authorList>
            <consortium name="The Broad Institute Genomics Platform"/>
            <consortium name="The Broad Institute Genome Sequencing Center for Infectious Disease"/>
            <person name="Wu L."/>
            <person name="Ma J."/>
        </authorList>
    </citation>
    <scope>NUCLEOTIDE SEQUENCE [LARGE SCALE GENOMIC DNA]</scope>
    <source>
        <strain evidence="1 2">JCM 19585</strain>
    </source>
</reference>
<organism evidence="1 2">
    <name type="scientific">Halarchaeum grantii</name>
    <dbReference type="NCBI Taxonomy" id="1193105"/>
    <lineage>
        <taxon>Archaea</taxon>
        <taxon>Methanobacteriati</taxon>
        <taxon>Methanobacteriota</taxon>
        <taxon>Stenosarchaea group</taxon>
        <taxon>Halobacteria</taxon>
        <taxon>Halobacteriales</taxon>
        <taxon>Halobacteriaceae</taxon>
    </lineage>
</organism>
<protein>
    <recommendedName>
        <fullName evidence="3">Low molecular weight phosphotyrosine protein phosphatase</fullName>
    </recommendedName>
</protein>
<dbReference type="SUPFAM" id="SSF52788">
    <property type="entry name" value="Phosphotyrosine protein phosphatases I"/>
    <property type="match status" value="1"/>
</dbReference>
<sequence length="65" mass="7442">MADAAYIVAMGCSIDELVPDGWDETAERWEIEDPRDDDLDAGRNQRDEIRRRVGESFDRIGLSNE</sequence>
<dbReference type="Gene3D" id="3.40.50.2300">
    <property type="match status" value="1"/>
</dbReference>
<dbReference type="InterPro" id="IPR036196">
    <property type="entry name" value="Ptyr_pPase_sf"/>
</dbReference>
<comment type="caution">
    <text evidence="1">The sequence shown here is derived from an EMBL/GenBank/DDBJ whole genome shotgun (WGS) entry which is preliminary data.</text>
</comment>
<dbReference type="EMBL" id="BMPF01000004">
    <property type="protein sequence ID" value="GGL39798.1"/>
    <property type="molecule type" value="Genomic_DNA"/>
</dbReference>
<accession>A0A830F516</accession>
<evidence type="ECO:0000313" key="1">
    <source>
        <dbReference type="EMBL" id="GGL39798.1"/>
    </source>
</evidence>
<dbReference type="Proteomes" id="UP000628840">
    <property type="component" value="Unassembled WGS sequence"/>
</dbReference>
<dbReference type="OrthoDB" id="295776at2157"/>
<dbReference type="AlphaFoldDB" id="A0A830F516"/>
<gene>
    <name evidence="1" type="ORF">GCM10009037_24470</name>
</gene>
<evidence type="ECO:0008006" key="3">
    <source>
        <dbReference type="Google" id="ProtNLM"/>
    </source>
</evidence>